<dbReference type="Gene3D" id="1.20.1050.130">
    <property type="match status" value="1"/>
</dbReference>
<organism evidence="1 2">
    <name type="scientific">Lithocarpus litseifolius</name>
    <dbReference type="NCBI Taxonomy" id="425828"/>
    <lineage>
        <taxon>Eukaryota</taxon>
        <taxon>Viridiplantae</taxon>
        <taxon>Streptophyta</taxon>
        <taxon>Embryophyta</taxon>
        <taxon>Tracheophyta</taxon>
        <taxon>Spermatophyta</taxon>
        <taxon>Magnoliopsida</taxon>
        <taxon>eudicotyledons</taxon>
        <taxon>Gunneridae</taxon>
        <taxon>Pentapetalae</taxon>
        <taxon>rosids</taxon>
        <taxon>fabids</taxon>
        <taxon>Fagales</taxon>
        <taxon>Fagaceae</taxon>
        <taxon>Lithocarpus</taxon>
    </lineage>
</organism>
<dbReference type="SUPFAM" id="SSF47616">
    <property type="entry name" value="GST C-terminal domain-like"/>
    <property type="match status" value="1"/>
</dbReference>
<dbReference type="EMBL" id="JAZDWU010000003">
    <property type="protein sequence ID" value="KAL0006635.1"/>
    <property type="molecule type" value="Genomic_DNA"/>
</dbReference>
<dbReference type="InterPro" id="IPR036282">
    <property type="entry name" value="Glutathione-S-Trfase_C_sf"/>
</dbReference>
<evidence type="ECO:0000313" key="1">
    <source>
        <dbReference type="EMBL" id="KAL0006635.1"/>
    </source>
</evidence>
<protein>
    <submittedName>
        <fullName evidence="1">Uncharacterized protein</fullName>
    </submittedName>
</protein>
<dbReference type="AlphaFoldDB" id="A0AAW2DBH9"/>
<keyword evidence="2" id="KW-1185">Reference proteome</keyword>
<gene>
    <name evidence="1" type="ORF">SO802_008137</name>
</gene>
<dbReference type="Proteomes" id="UP001459277">
    <property type="component" value="Unassembled WGS sequence"/>
</dbReference>
<proteinExistence type="predicted"/>
<reference evidence="1 2" key="1">
    <citation type="submission" date="2024-01" db="EMBL/GenBank/DDBJ databases">
        <title>A telomere-to-telomere, gap-free genome of sweet tea (Lithocarpus litseifolius).</title>
        <authorList>
            <person name="Zhou J."/>
        </authorList>
    </citation>
    <scope>NUCLEOTIDE SEQUENCE [LARGE SCALE GENOMIC DNA]</scope>
    <source>
        <strain evidence="1">Zhou-2022a</strain>
        <tissue evidence="1">Leaf</tissue>
    </source>
</reference>
<evidence type="ECO:0000313" key="2">
    <source>
        <dbReference type="Proteomes" id="UP001459277"/>
    </source>
</evidence>
<name>A0AAW2DBH9_9ROSI</name>
<accession>A0AAW2DBH9</accession>
<sequence>MDTENGSDSGLAFDSSNVDGFDLGSSSVAQPIRSNPNPMTVTFSDLHTESGLKSLDEFLSGKSYVSGDDLTKDDIKVYAAVLVKPGDSLPNVCKWYDAVSSQLAASFPGKAVGVRVGGKGAPVVAAPAKEETYILIT</sequence>
<comment type="caution">
    <text evidence="1">The sequence shown here is derived from an EMBL/GenBank/DDBJ whole genome shotgun (WGS) entry which is preliminary data.</text>
</comment>